<dbReference type="EMBL" id="JANPWB010000008">
    <property type="protein sequence ID" value="KAJ1163310.1"/>
    <property type="molecule type" value="Genomic_DNA"/>
</dbReference>
<evidence type="ECO:0000256" key="1">
    <source>
        <dbReference type="SAM" id="MobiDB-lite"/>
    </source>
</evidence>
<keyword evidence="3" id="KW-1185">Reference proteome</keyword>
<sequence length="72" mass="8272">MSTTGGIPHRHDDITKQKKEERICATVRVETAREKPEEEEEDVADGETEEEQDTRETGMKRKTKSMATPKRV</sequence>
<name>A0AAV7SGV9_PLEWA</name>
<dbReference type="AlphaFoldDB" id="A0AAV7SGV9"/>
<organism evidence="2 3">
    <name type="scientific">Pleurodeles waltl</name>
    <name type="common">Iberian ribbed newt</name>
    <dbReference type="NCBI Taxonomy" id="8319"/>
    <lineage>
        <taxon>Eukaryota</taxon>
        <taxon>Metazoa</taxon>
        <taxon>Chordata</taxon>
        <taxon>Craniata</taxon>
        <taxon>Vertebrata</taxon>
        <taxon>Euteleostomi</taxon>
        <taxon>Amphibia</taxon>
        <taxon>Batrachia</taxon>
        <taxon>Caudata</taxon>
        <taxon>Salamandroidea</taxon>
        <taxon>Salamandridae</taxon>
        <taxon>Pleurodelinae</taxon>
        <taxon>Pleurodeles</taxon>
    </lineage>
</organism>
<gene>
    <name evidence="2" type="ORF">NDU88_003770</name>
</gene>
<protein>
    <submittedName>
        <fullName evidence="2">Uncharacterized protein</fullName>
    </submittedName>
</protein>
<dbReference type="Proteomes" id="UP001066276">
    <property type="component" value="Chromosome 4_2"/>
</dbReference>
<evidence type="ECO:0000313" key="3">
    <source>
        <dbReference type="Proteomes" id="UP001066276"/>
    </source>
</evidence>
<feature type="region of interest" description="Disordered" evidence="1">
    <location>
        <begin position="28"/>
        <end position="72"/>
    </location>
</feature>
<proteinExistence type="predicted"/>
<feature type="compositionally biased region" description="Basic residues" evidence="1">
    <location>
        <begin position="60"/>
        <end position="72"/>
    </location>
</feature>
<evidence type="ECO:0000313" key="2">
    <source>
        <dbReference type="EMBL" id="KAJ1163310.1"/>
    </source>
</evidence>
<feature type="compositionally biased region" description="Acidic residues" evidence="1">
    <location>
        <begin position="37"/>
        <end position="53"/>
    </location>
</feature>
<reference evidence="2" key="1">
    <citation type="journal article" date="2022" name="bioRxiv">
        <title>Sequencing and chromosome-scale assembly of the giantPleurodeles waltlgenome.</title>
        <authorList>
            <person name="Brown T."/>
            <person name="Elewa A."/>
            <person name="Iarovenko S."/>
            <person name="Subramanian E."/>
            <person name="Araus A.J."/>
            <person name="Petzold A."/>
            <person name="Susuki M."/>
            <person name="Suzuki K.-i.T."/>
            <person name="Hayashi T."/>
            <person name="Toyoda A."/>
            <person name="Oliveira C."/>
            <person name="Osipova E."/>
            <person name="Leigh N.D."/>
            <person name="Simon A."/>
            <person name="Yun M.H."/>
        </authorList>
    </citation>
    <scope>NUCLEOTIDE SEQUENCE</scope>
    <source>
        <strain evidence="2">20211129_DDA</strain>
        <tissue evidence="2">Liver</tissue>
    </source>
</reference>
<comment type="caution">
    <text evidence="2">The sequence shown here is derived from an EMBL/GenBank/DDBJ whole genome shotgun (WGS) entry which is preliminary data.</text>
</comment>
<accession>A0AAV7SGV9</accession>